<keyword evidence="5" id="KW-0547">Nucleotide-binding</keyword>
<dbReference type="SUPFAM" id="SSF53271">
    <property type="entry name" value="PRTase-like"/>
    <property type="match status" value="1"/>
</dbReference>
<evidence type="ECO:0000256" key="1">
    <source>
        <dbReference type="ARBA" id="ARBA00013247"/>
    </source>
</evidence>
<keyword evidence="6 11" id="KW-0418">Kinase</keyword>
<dbReference type="NCBIfam" id="NF002320">
    <property type="entry name" value="PRK01259.1"/>
    <property type="match status" value="1"/>
</dbReference>
<dbReference type="GO" id="GO:0004749">
    <property type="term" value="F:ribose phosphate diphosphokinase activity"/>
    <property type="evidence" value="ECO:0007669"/>
    <property type="project" value="UniProtKB-EC"/>
</dbReference>
<dbReference type="InterPro" id="IPR029099">
    <property type="entry name" value="Pribosyltran_N"/>
</dbReference>
<dbReference type="PANTHER" id="PTHR10210">
    <property type="entry name" value="RIBOSE-PHOSPHATE DIPHOSPHOKINASE FAMILY MEMBER"/>
    <property type="match status" value="1"/>
</dbReference>
<dbReference type="EC" id="2.7.6.1" evidence="1"/>
<dbReference type="GO" id="GO:0002189">
    <property type="term" value="C:ribose phosphate diphosphokinase complex"/>
    <property type="evidence" value="ECO:0007669"/>
    <property type="project" value="TreeGrafter"/>
</dbReference>
<dbReference type="EMBL" id="PGTK01000001">
    <property type="protein sequence ID" value="PJF32131.1"/>
    <property type="molecule type" value="Genomic_DNA"/>
</dbReference>
<feature type="domain" description="Ribose-phosphate pyrophosphokinase N-terminal" evidence="10">
    <location>
        <begin position="30"/>
        <end position="146"/>
    </location>
</feature>
<evidence type="ECO:0000259" key="10">
    <source>
        <dbReference type="Pfam" id="PF13793"/>
    </source>
</evidence>
<reference evidence="11 12" key="1">
    <citation type="submission" date="2017-11" db="EMBL/GenBank/DDBJ databases">
        <title>Evolution of Phototrophy in the Chloroflexi Phylum Driven by Horizontal Gene Transfer.</title>
        <authorList>
            <person name="Ward L.M."/>
            <person name="Hemp J."/>
            <person name="Shih P.M."/>
            <person name="Mcglynn S.E."/>
            <person name="Fischer W."/>
        </authorList>
    </citation>
    <scope>NUCLEOTIDE SEQUENCE [LARGE SCALE GENOMIC DNA]</scope>
    <source>
        <strain evidence="11">CP2_2F</strain>
    </source>
</reference>
<dbReference type="Proteomes" id="UP000228921">
    <property type="component" value="Unassembled WGS sequence"/>
</dbReference>
<dbReference type="Pfam" id="PF14572">
    <property type="entry name" value="Pribosyl_synth"/>
    <property type="match status" value="1"/>
</dbReference>
<comment type="caution">
    <text evidence="11">The sequence shown here is derived from an EMBL/GenBank/DDBJ whole genome shotgun (WGS) entry which is preliminary data.</text>
</comment>
<keyword evidence="3" id="KW-0479">Metal-binding</keyword>
<dbReference type="FunFam" id="3.40.50.2020:FF:000007">
    <property type="entry name" value="Ribose-phosphate pyrophosphokinase"/>
    <property type="match status" value="1"/>
</dbReference>
<dbReference type="Pfam" id="PF13793">
    <property type="entry name" value="Pribosyltran_N"/>
    <property type="match status" value="1"/>
</dbReference>
<organism evidence="11 12">
    <name type="scientific">Candidatus Thermofonsia Clade 1 bacterium</name>
    <dbReference type="NCBI Taxonomy" id="2364210"/>
    <lineage>
        <taxon>Bacteria</taxon>
        <taxon>Bacillati</taxon>
        <taxon>Chloroflexota</taxon>
        <taxon>Candidatus Thermofontia</taxon>
        <taxon>Candidatus Thermofonsia Clade 1</taxon>
    </lineage>
</organism>
<evidence type="ECO:0000256" key="2">
    <source>
        <dbReference type="ARBA" id="ARBA00022679"/>
    </source>
</evidence>
<keyword evidence="7" id="KW-0067">ATP-binding</keyword>
<dbReference type="GO" id="GO:0016301">
    <property type="term" value="F:kinase activity"/>
    <property type="evidence" value="ECO:0007669"/>
    <property type="project" value="UniProtKB-KW"/>
</dbReference>
<evidence type="ECO:0000256" key="6">
    <source>
        <dbReference type="ARBA" id="ARBA00022777"/>
    </source>
</evidence>
<dbReference type="CDD" id="cd06223">
    <property type="entry name" value="PRTases_typeI"/>
    <property type="match status" value="1"/>
</dbReference>
<dbReference type="AlphaFoldDB" id="A0A2M8P3K3"/>
<dbReference type="GO" id="GO:0000287">
    <property type="term" value="F:magnesium ion binding"/>
    <property type="evidence" value="ECO:0007669"/>
    <property type="project" value="InterPro"/>
</dbReference>
<evidence type="ECO:0000256" key="9">
    <source>
        <dbReference type="ARBA" id="ARBA00049535"/>
    </source>
</evidence>
<comment type="catalytic activity">
    <reaction evidence="9">
        <text>D-ribose 5-phosphate + ATP = 5-phospho-alpha-D-ribose 1-diphosphate + AMP + H(+)</text>
        <dbReference type="Rhea" id="RHEA:15609"/>
        <dbReference type="ChEBI" id="CHEBI:15378"/>
        <dbReference type="ChEBI" id="CHEBI:30616"/>
        <dbReference type="ChEBI" id="CHEBI:58017"/>
        <dbReference type="ChEBI" id="CHEBI:78346"/>
        <dbReference type="ChEBI" id="CHEBI:456215"/>
        <dbReference type="EC" id="2.7.6.1"/>
    </reaction>
</comment>
<dbReference type="GO" id="GO:0005524">
    <property type="term" value="F:ATP binding"/>
    <property type="evidence" value="ECO:0007669"/>
    <property type="project" value="UniProtKB-KW"/>
</dbReference>
<evidence type="ECO:0000256" key="8">
    <source>
        <dbReference type="ARBA" id="ARBA00022842"/>
    </source>
</evidence>
<dbReference type="Gene3D" id="3.40.50.2020">
    <property type="match status" value="2"/>
</dbReference>
<sequence length="339" mass="37341">MTTKSRRVPGTKYTPSETGYKAAPGQYGEIKLYAGSHYPYLGQEIAEYLKIPLSTCEVQRFSNENIFVKLRSSVRGQDVYLVQGMCSPVNDNIMEMLITIDALKRDSAGRITVVIPYYSYGRSDKKDQPRVPITARLLADMIQVAGADRYITIDLHAPQIQGFFSIPGDALTAFHLISDYFVEKALANASVVSTDLGFAKKGRNYAQKLDMPLAVVEKRRIGNQDKTEVMSLIGDVEGMDVIIIDDECDTAGSIVNAVNVVLDNGARDVYVAFTHAVLSGPAVDRLSRLPIKEIVTTNTLPIPPEKRLPNMTILSVAPLLAEVIKRAHEGRSVGELFDE</sequence>
<dbReference type="InterPro" id="IPR029057">
    <property type="entry name" value="PRTase-like"/>
</dbReference>
<accession>A0A2M8P3K3</accession>
<name>A0A2M8P3K3_9CHLR</name>
<evidence type="ECO:0000313" key="11">
    <source>
        <dbReference type="EMBL" id="PJF32131.1"/>
    </source>
</evidence>
<dbReference type="GO" id="GO:0006164">
    <property type="term" value="P:purine nucleotide biosynthetic process"/>
    <property type="evidence" value="ECO:0007669"/>
    <property type="project" value="TreeGrafter"/>
</dbReference>
<dbReference type="GO" id="GO:0006015">
    <property type="term" value="P:5-phosphoribose 1-diphosphate biosynthetic process"/>
    <property type="evidence" value="ECO:0007669"/>
    <property type="project" value="TreeGrafter"/>
</dbReference>
<evidence type="ECO:0000256" key="5">
    <source>
        <dbReference type="ARBA" id="ARBA00022741"/>
    </source>
</evidence>
<proteinExistence type="predicted"/>
<keyword evidence="2 11" id="KW-0808">Transferase</keyword>
<dbReference type="NCBIfam" id="TIGR01251">
    <property type="entry name" value="ribP_PPkin"/>
    <property type="match status" value="1"/>
</dbReference>
<dbReference type="PANTHER" id="PTHR10210:SF41">
    <property type="entry name" value="RIBOSE-PHOSPHATE PYROPHOSPHOKINASE 1, CHLOROPLASTIC"/>
    <property type="match status" value="1"/>
</dbReference>
<evidence type="ECO:0000256" key="7">
    <source>
        <dbReference type="ARBA" id="ARBA00022840"/>
    </source>
</evidence>
<keyword evidence="8" id="KW-0460">Magnesium</keyword>
<dbReference type="SMART" id="SM01400">
    <property type="entry name" value="Pribosyltran_N"/>
    <property type="match status" value="1"/>
</dbReference>
<protein>
    <recommendedName>
        <fullName evidence="1">ribose-phosphate diphosphokinase</fullName>
        <ecNumber evidence="1">2.7.6.1</ecNumber>
    </recommendedName>
</protein>
<evidence type="ECO:0000256" key="4">
    <source>
        <dbReference type="ARBA" id="ARBA00022727"/>
    </source>
</evidence>
<dbReference type="InterPro" id="IPR005946">
    <property type="entry name" value="Rib-P_diPkinase"/>
</dbReference>
<dbReference type="GO" id="GO:0005737">
    <property type="term" value="C:cytoplasm"/>
    <property type="evidence" value="ECO:0007669"/>
    <property type="project" value="TreeGrafter"/>
</dbReference>
<evidence type="ECO:0000313" key="12">
    <source>
        <dbReference type="Proteomes" id="UP000228921"/>
    </source>
</evidence>
<dbReference type="InterPro" id="IPR000836">
    <property type="entry name" value="PRTase_dom"/>
</dbReference>
<keyword evidence="4" id="KW-0545">Nucleotide biosynthesis</keyword>
<evidence type="ECO:0000256" key="3">
    <source>
        <dbReference type="ARBA" id="ARBA00022723"/>
    </source>
</evidence>
<gene>
    <name evidence="11" type="ORF">CUN51_00440</name>
</gene>